<sequence>MEQSSGYSSGAYNSESQQLIESGNAADLLHKSQPASTHLNLSEQFSTQIQSSQSQPQKLQQIQPDPSLSSIQNNDLSVSEPHCPPNMAMPGQKRTAASGIKSPSNMVGSQSPEVNGTGRHRSKSIGSDPHGSRIAALSVHLRTRLSYAAAKIEKDWRQNETSGLLPNVSRALSVSAVHGSSQRSPFHIEPVKGHPFLDAGSPEGTTVSAPDPSASSHFYNPNDFARVSPLASSDIMPSYSAQRTSQFYPTKLHQPPRLAPPADIISNAGSGRRRHPNPNEMPAPSYYNPSSYRRHRSQHDLDLFKPNTSPPKVLVPGTPPPVYPFSTPYGGLSKPRTDSQNALMEQDAIETLLHLSSSPGHSGHHPSPRRQQNIIPNSVNGSIGTRSNGTGCQHRSSQTSSSYEHAISEYNRVQGLEAQAGDDIDRMLDQMEDSDSENENYPSNRYSHFRTGSALATNSRGYSAPSECPKPWYTTSKS</sequence>
<proteinExistence type="predicted"/>
<feature type="region of interest" description="Disordered" evidence="1">
    <location>
        <begin position="1"/>
        <end position="131"/>
    </location>
</feature>
<dbReference type="OrthoDB" id="2359117at2759"/>
<feature type="compositionally biased region" description="Low complexity" evidence="1">
    <location>
        <begin position="42"/>
        <end position="63"/>
    </location>
</feature>
<name>A0A1L9R9F5_ASPWE</name>
<feature type="region of interest" description="Disordered" evidence="1">
    <location>
        <begin position="355"/>
        <end position="478"/>
    </location>
</feature>
<feature type="compositionally biased region" description="Polar residues" evidence="1">
    <location>
        <begin position="1"/>
        <end position="21"/>
    </location>
</feature>
<gene>
    <name evidence="2" type="ORF">ASPWEDRAFT_62647</name>
</gene>
<dbReference type="STRING" id="1073089.A0A1L9R9F5"/>
<dbReference type="VEuPathDB" id="FungiDB:ASPWEDRAFT_62647"/>
<accession>A0A1L9R9F5</accession>
<protein>
    <submittedName>
        <fullName evidence="2">Uncharacterized protein</fullName>
    </submittedName>
</protein>
<reference evidence="3" key="1">
    <citation type="journal article" date="2017" name="Genome Biol.">
        <title>Comparative genomics reveals high biological diversity and specific adaptations in the industrially and medically important fungal genus Aspergillus.</title>
        <authorList>
            <person name="de Vries R.P."/>
            <person name="Riley R."/>
            <person name="Wiebenga A."/>
            <person name="Aguilar-Osorio G."/>
            <person name="Amillis S."/>
            <person name="Uchima C.A."/>
            <person name="Anderluh G."/>
            <person name="Asadollahi M."/>
            <person name="Askin M."/>
            <person name="Barry K."/>
            <person name="Battaglia E."/>
            <person name="Bayram O."/>
            <person name="Benocci T."/>
            <person name="Braus-Stromeyer S.A."/>
            <person name="Caldana C."/>
            <person name="Canovas D."/>
            <person name="Cerqueira G.C."/>
            <person name="Chen F."/>
            <person name="Chen W."/>
            <person name="Choi C."/>
            <person name="Clum A."/>
            <person name="Dos Santos R.A."/>
            <person name="Damasio A.R."/>
            <person name="Diallinas G."/>
            <person name="Emri T."/>
            <person name="Fekete E."/>
            <person name="Flipphi M."/>
            <person name="Freyberg S."/>
            <person name="Gallo A."/>
            <person name="Gournas C."/>
            <person name="Habgood R."/>
            <person name="Hainaut M."/>
            <person name="Harispe M.L."/>
            <person name="Henrissat B."/>
            <person name="Hilden K.S."/>
            <person name="Hope R."/>
            <person name="Hossain A."/>
            <person name="Karabika E."/>
            <person name="Karaffa L."/>
            <person name="Karanyi Z."/>
            <person name="Krasevec N."/>
            <person name="Kuo A."/>
            <person name="Kusch H."/>
            <person name="LaButti K."/>
            <person name="Lagendijk E.L."/>
            <person name="Lapidus A."/>
            <person name="Levasseur A."/>
            <person name="Lindquist E."/>
            <person name="Lipzen A."/>
            <person name="Logrieco A.F."/>
            <person name="MacCabe A."/>
            <person name="Maekelae M.R."/>
            <person name="Malavazi I."/>
            <person name="Melin P."/>
            <person name="Meyer V."/>
            <person name="Mielnichuk N."/>
            <person name="Miskei M."/>
            <person name="Molnar A.P."/>
            <person name="Mule G."/>
            <person name="Ngan C.Y."/>
            <person name="Orejas M."/>
            <person name="Orosz E."/>
            <person name="Ouedraogo J.P."/>
            <person name="Overkamp K.M."/>
            <person name="Park H.-S."/>
            <person name="Perrone G."/>
            <person name="Piumi F."/>
            <person name="Punt P.J."/>
            <person name="Ram A.F."/>
            <person name="Ramon A."/>
            <person name="Rauscher S."/>
            <person name="Record E."/>
            <person name="Riano-Pachon D.M."/>
            <person name="Robert V."/>
            <person name="Roehrig J."/>
            <person name="Ruller R."/>
            <person name="Salamov A."/>
            <person name="Salih N.S."/>
            <person name="Samson R.A."/>
            <person name="Sandor E."/>
            <person name="Sanguinetti M."/>
            <person name="Schuetze T."/>
            <person name="Sepcic K."/>
            <person name="Shelest E."/>
            <person name="Sherlock G."/>
            <person name="Sophianopoulou V."/>
            <person name="Squina F.M."/>
            <person name="Sun H."/>
            <person name="Susca A."/>
            <person name="Todd R.B."/>
            <person name="Tsang A."/>
            <person name="Unkles S.E."/>
            <person name="van de Wiele N."/>
            <person name="van Rossen-Uffink D."/>
            <person name="Oliveira J.V."/>
            <person name="Vesth T.C."/>
            <person name="Visser J."/>
            <person name="Yu J.-H."/>
            <person name="Zhou M."/>
            <person name="Andersen M.R."/>
            <person name="Archer D.B."/>
            <person name="Baker S.E."/>
            <person name="Benoit I."/>
            <person name="Brakhage A.A."/>
            <person name="Braus G.H."/>
            <person name="Fischer R."/>
            <person name="Frisvad J.C."/>
            <person name="Goldman G.H."/>
            <person name="Houbraken J."/>
            <person name="Oakley B."/>
            <person name="Pocsi I."/>
            <person name="Scazzocchio C."/>
            <person name="Seiboth B."/>
            <person name="vanKuyk P.A."/>
            <person name="Wortman J."/>
            <person name="Dyer P.S."/>
            <person name="Grigoriev I.V."/>
        </authorList>
    </citation>
    <scope>NUCLEOTIDE SEQUENCE [LARGE SCALE GENOMIC DNA]</scope>
    <source>
        <strain evidence="3">DTO 134E9</strain>
    </source>
</reference>
<evidence type="ECO:0000313" key="3">
    <source>
        <dbReference type="Proteomes" id="UP000184383"/>
    </source>
</evidence>
<dbReference type="GeneID" id="63754511"/>
<evidence type="ECO:0000313" key="2">
    <source>
        <dbReference type="EMBL" id="OJJ31513.1"/>
    </source>
</evidence>
<evidence type="ECO:0000256" key="1">
    <source>
        <dbReference type="SAM" id="MobiDB-lite"/>
    </source>
</evidence>
<feature type="region of interest" description="Disordered" evidence="1">
    <location>
        <begin position="253"/>
        <end position="296"/>
    </location>
</feature>
<dbReference type="EMBL" id="KV878216">
    <property type="protein sequence ID" value="OJJ31513.1"/>
    <property type="molecule type" value="Genomic_DNA"/>
</dbReference>
<feature type="compositionally biased region" description="Polar residues" evidence="1">
    <location>
        <begin position="64"/>
        <end position="77"/>
    </location>
</feature>
<dbReference type="Proteomes" id="UP000184383">
    <property type="component" value="Unassembled WGS sequence"/>
</dbReference>
<organism evidence="2 3">
    <name type="scientific">Aspergillus wentii DTO 134E9</name>
    <dbReference type="NCBI Taxonomy" id="1073089"/>
    <lineage>
        <taxon>Eukaryota</taxon>
        <taxon>Fungi</taxon>
        <taxon>Dikarya</taxon>
        <taxon>Ascomycota</taxon>
        <taxon>Pezizomycotina</taxon>
        <taxon>Eurotiomycetes</taxon>
        <taxon>Eurotiomycetidae</taxon>
        <taxon>Eurotiales</taxon>
        <taxon>Aspergillaceae</taxon>
        <taxon>Aspergillus</taxon>
        <taxon>Aspergillus subgen. Cremei</taxon>
    </lineage>
</organism>
<dbReference type="AlphaFoldDB" id="A0A1L9R9F5"/>
<feature type="compositionally biased region" description="Polar residues" evidence="1">
    <location>
        <begin position="369"/>
        <end position="403"/>
    </location>
</feature>
<feature type="compositionally biased region" description="Polar residues" evidence="1">
    <location>
        <begin position="101"/>
        <end position="114"/>
    </location>
</feature>
<keyword evidence="3" id="KW-1185">Reference proteome</keyword>
<dbReference type="RefSeq" id="XP_040685190.1">
    <property type="nucleotide sequence ID" value="XM_040838663.1"/>
</dbReference>